<dbReference type="HOGENOM" id="CLU_035493_0_0_5"/>
<dbReference type="KEGG" id="sno:Snov_1411"/>
<dbReference type="Proteomes" id="UP000006633">
    <property type="component" value="Chromosome"/>
</dbReference>
<evidence type="ECO:0008006" key="3">
    <source>
        <dbReference type="Google" id="ProtNLM"/>
    </source>
</evidence>
<sequence>MIVRQFLEWARTAPEDARAKAVAALAKVYLRPDLAADDRAEMDAALPQIAGDPSPLVQLALASALCRHPLVPADLVLRLAALGGAAGEEMLTHSPVLNMRELIGFAATDVVSRQVAIADREALPAPVSAALAESGDVAACLALVRNPTADVPGFALGHIVSRFGHVPELRAALLVRHDLPPAAHHALIRAVAGTLSSFVGERQWLPPAEAARVAREACESAAVNEASRRQADEVRALVEALHGRGELTSALVLRSLLCGQVRLFLEAVSVISGIKIDHVAALAADRSGEAFRLLYDRIGLPAGAFIGFRTALEVVQAEAYLDEEDEAPGLKQRIVERVIAAYEAEGETTGGNGVVALLRRWRDEAKDTGRVIAA</sequence>
<evidence type="ECO:0000313" key="2">
    <source>
        <dbReference type="Proteomes" id="UP000006633"/>
    </source>
</evidence>
<dbReference type="STRING" id="639283.Snov_1411"/>
<dbReference type="RefSeq" id="WP_013166226.1">
    <property type="nucleotide sequence ID" value="NC_014217.1"/>
</dbReference>
<dbReference type="InterPro" id="IPR014598">
    <property type="entry name" value="UCP035865"/>
</dbReference>
<protein>
    <recommendedName>
        <fullName evidence="3">DUF2336 domain-containing protein</fullName>
    </recommendedName>
</protein>
<proteinExistence type="predicted"/>
<dbReference type="AlphaFoldDB" id="D7A916"/>
<keyword evidence="2" id="KW-1185">Reference proteome</keyword>
<organism evidence="1 2">
    <name type="scientific">Ancylobacter novellus (strain ATCC 8093 / DSM 506 / JCM 20403 / CCM 1077 / IAM 12100 / NBRC 12443 / NCIMB 10456)</name>
    <name type="common">Starkeya novella</name>
    <dbReference type="NCBI Taxonomy" id="639283"/>
    <lineage>
        <taxon>Bacteria</taxon>
        <taxon>Pseudomonadati</taxon>
        <taxon>Pseudomonadota</taxon>
        <taxon>Alphaproteobacteria</taxon>
        <taxon>Hyphomicrobiales</taxon>
        <taxon>Xanthobacteraceae</taxon>
        <taxon>Ancylobacter</taxon>
    </lineage>
</organism>
<dbReference type="PIRSF" id="PIRSF035865">
    <property type="entry name" value="UCP035865"/>
    <property type="match status" value="1"/>
</dbReference>
<dbReference type="Pfam" id="PF10098">
    <property type="entry name" value="DUF2336"/>
    <property type="match status" value="1"/>
</dbReference>
<evidence type="ECO:0000313" key="1">
    <source>
        <dbReference type="EMBL" id="ADH88721.1"/>
    </source>
</evidence>
<name>D7A916_ANCN5</name>
<dbReference type="InterPro" id="IPR019285">
    <property type="entry name" value="DUF2336"/>
</dbReference>
<dbReference type="eggNOG" id="COG5330">
    <property type="taxonomic scope" value="Bacteria"/>
</dbReference>
<dbReference type="EMBL" id="CP002026">
    <property type="protein sequence ID" value="ADH88721.1"/>
    <property type="molecule type" value="Genomic_DNA"/>
</dbReference>
<accession>D7A916</accession>
<gene>
    <name evidence="1" type="ordered locus">Snov_1411</name>
</gene>
<reference evidence="1 2" key="1">
    <citation type="journal article" date="2012" name="Stand. Genomic Sci.">
        <title>Complete genome sequence of the facultatively chemolithoautotrophic and methylotrophic alpha Proteobacterium Starkeya novella type strain (ATCC 8093(T)).</title>
        <authorList>
            <person name="Kappler U."/>
            <person name="Davenport K."/>
            <person name="Beatson S."/>
            <person name="Lucas S."/>
            <person name="Lapidus A."/>
            <person name="Copeland A."/>
            <person name="Berry K.W."/>
            <person name="Glavina Del Rio T."/>
            <person name="Hammon N."/>
            <person name="Dalin E."/>
            <person name="Tice H."/>
            <person name="Pitluck S."/>
            <person name="Richardson P."/>
            <person name="Bruce D."/>
            <person name="Goodwin L.A."/>
            <person name="Han C."/>
            <person name="Tapia R."/>
            <person name="Detter J.C."/>
            <person name="Chang Y.J."/>
            <person name="Jeffries C.D."/>
            <person name="Land M."/>
            <person name="Hauser L."/>
            <person name="Kyrpides N.C."/>
            <person name="Goker M."/>
            <person name="Ivanova N."/>
            <person name="Klenk H.P."/>
            <person name="Woyke T."/>
        </authorList>
    </citation>
    <scope>NUCLEOTIDE SEQUENCE [LARGE SCALE GENOMIC DNA]</scope>
    <source>
        <strain evidence="2">ATCC 8093 / DSM 506 / JCM 20403 / CCM 1077 / IAM 12100 / NBRC 12443 / NCIMB 10456</strain>
    </source>
</reference>
<dbReference type="OrthoDB" id="9798569at2"/>